<dbReference type="EMBL" id="AP018553">
    <property type="protein sequence ID" value="BBD71827.1"/>
    <property type="molecule type" value="Genomic_DNA"/>
</dbReference>
<reference evidence="7" key="1">
    <citation type="journal article" date="2014" name="Int. J. Syst. Evol. Microbiol.">
        <title>Complete genome sequence of Corynebacterium casei LMG S-19264T (=DSM 44701T), isolated from a smear-ripened cheese.</title>
        <authorList>
            <consortium name="US DOE Joint Genome Institute (JGI-PGF)"/>
            <person name="Walter F."/>
            <person name="Albersmeier A."/>
            <person name="Kalinowski J."/>
            <person name="Ruckert C."/>
        </authorList>
    </citation>
    <scope>NUCLEOTIDE SEQUENCE</scope>
    <source>
        <strain evidence="7">JCM 31740</strain>
    </source>
</reference>
<gene>
    <name evidence="7" type="ORF">GCM10007116_16090</name>
    <name evidence="6" type="ORF">HS1genome_0216</name>
</gene>
<dbReference type="GO" id="GO:0006537">
    <property type="term" value="P:glutamate biosynthetic process"/>
    <property type="evidence" value="ECO:0007669"/>
    <property type="project" value="UniProtKB-KW"/>
</dbReference>
<protein>
    <recommendedName>
        <fullName evidence="3">Archaeal glutamate synthase [NADPH]</fullName>
        <ecNumber evidence="3">1.4.1.13</ecNumber>
    </recommendedName>
</protein>
<keyword evidence="3" id="KW-0288">FMN</keyword>
<evidence type="ECO:0000313" key="7">
    <source>
        <dbReference type="EMBL" id="GGT99432.1"/>
    </source>
</evidence>
<dbReference type="Pfam" id="PF01645">
    <property type="entry name" value="Glu_synthase"/>
    <property type="match status" value="1"/>
</dbReference>
<sequence>MIVNSYLDVPSQRGAEFWDVNRISHIRRLATTGKGEVRVEKAGSLRILDRVYFKRLEKGREAEIVTKMLGTELRSPVYLGDMSFGALSGTPNVVIAEAADKTGTLAGTGEGGLHPEVAKHRNILVQWASARFGVDINTLMAGRGIVIKIGQGAKPGIGGHLPGSKVTDPISLTRRIPKGIDAISPAPHHDIYSIEDLGQRIEALKEATGKPVLVKVAATNYIPYVVSGIARMGADGVIIDGHGAGTGATPTAVRDNIGIPIELAVASADRVLRREGRREGFYVIAGGRVGDAMDAAKLIALGADAVNLGTSVLIAMGCVMVHKCHIGSCPTALTNKIDGTREIDFDFALSRLVNFVNGFSEELSEIVGGLGLRRVSDLVGRRDLLRGNSLTKDALGVLGIEGVPEDSEPSIRSKESNEVLTHLHELASKGVPTVTSMGSTAPPDVELPRRIVDWLRIDGAQVTRPSIDPYREEIDSSVRLLGGKLPFSAPLGFDVRHAEFELRDAIEWGALANNIPVLTLKTTKGYEDISIAKDGLSVIGWSDKPESGKYWLIGSTLEGLRLVEHKGVAGLVIEERGEPLELVTSEIDTHLKRLGVRDRYDIIVTAGTLRDAGDIMKLVGLGADIVLLPAEVMEIAVGEGSRKGMEEKALNLMAGLKREIALIAGAAGVYKVSNSMVGNRELMRNINLSSEVSRRLRVKVAGSL</sequence>
<evidence type="ECO:0000256" key="1">
    <source>
        <dbReference type="ARBA" id="ARBA00009716"/>
    </source>
</evidence>
<evidence type="ECO:0000259" key="4">
    <source>
        <dbReference type="Pfam" id="PF01645"/>
    </source>
</evidence>
<keyword evidence="8" id="KW-1185">Reference proteome</keyword>
<dbReference type="Proteomes" id="UP000276741">
    <property type="component" value="Chromosome"/>
</dbReference>
<evidence type="ECO:0000256" key="2">
    <source>
        <dbReference type="ARBA" id="ARBA00023002"/>
    </source>
</evidence>
<name>A0A348B0X5_9CREN</name>
<evidence type="ECO:0000256" key="3">
    <source>
        <dbReference type="PIRNR" id="PIRNR006429"/>
    </source>
</evidence>
<dbReference type="CDD" id="cd02808">
    <property type="entry name" value="GltS_FMN"/>
    <property type="match status" value="1"/>
</dbReference>
<keyword evidence="3" id="KW-0028">Amino-acid biosynthesis</keyword>
<comment type="catalytic activity">
    <reaction evidence="3">
        <text>2 L-glutamate + NADP(+) = L-glutamine + 2-oxoglutarate + NADPH + H(+)</text>
        <dbReference type="Rhea" id="RHEA:15501"/>
        <dbReference type="ChEBI" id="CHEBI:15378"/>
        <dbReference type="ChEBI" id="CHEBI:16810"/>
        <dbReference type="ChEBI" id="CHEBI:29985"/>
        <dbReference type="ChEBI" id="CHEBI:57783"/>
        <dbReference type="ChEBI" id="CHEBI:58349"/>
        <dbReference type="ChEBI" id="CHEBI:58359"/>
        <dbReference type="EC" id="1.4.1.13"/>
    </reaction>
</comment>
<evidence type="ECO:0000313" key="8">
    <source>
        <dbReference type="Proteomes" id="UP000276741"/>
    </source>
</evidence>
<dbReference type="InterPro" id="IPR006982">
    <property type="entry name" value="Glu_synth_centr_N"/>
</dbReference>
<dbReference type="RefSeq" id="WP_126449145.1">
    <property type="nucleotide sequence ID" value="NZ_AP018553.1"/>
</dbReference>
<feature type="domain" description="Glutamate synthase" evidence="4">
    <location>
        <begin position="66"/>
        <end position="372"/>
    </location>
</feature>
<proteinExistence type="inferred from homology"/>
<dbReference type="InterPro" id="IPR043578">
    <property type="entry name" value="GltB_archl_type"/>
</dbReference>
<evidence type="ECO:0000259" key="5">
    <source>
        <dbReference type="Pfam" id="PF04898"/>
    </source>
</evidence>
<dbReference type="Proteomes" id="UP000616143">
    <property type="component" value="Unassembled WGS sequence"/>
</dbReference>
<comment type="similarity">
    <text evidence="1 3">Belongs to the glutamate synthase family.</text>
</comment>
<dbReference type="Pfam" id="PF04898">
    <property type="entry name" value="Glu_syn_central"/>
    <property type="match status" value="2"/>
</dbReference>
<dbReference type="InterPro" id="IPR002932">
    <property type="entry name" value="Glu_synthdom"/>
</dbReference>
<feature type="domain" description="Glutamate synthase central-N" evidence="5">
    <location>
        <begin position="580"/>
        <end position="670"/>
    </location>
</feature>
<dbReference type="GO" id="GO:0004355">
    <property type="term" value="F:glutamate synthase (NADPH) activity"/>
    <property type="evidence" value="ECO:0007669"/>
    <property type="project" value="UniProtKB-EC"/>
</dbReference>
<dbReference type="Gene3D" id="3.20.20.70">
    <property type="entry name" value="Aldolase class I"/>
    <property type="match status" value="3"/>
</dbReference>
<dbReference type="GeneID" id="38665712"/>
<reference evidence="7" key="4">
    <citation type="submission" date="2020-09" db="EMBL/GenBank/DDBJ databases">
        <authorList>
            <person name="Sun Q."/>
            <person name="Ohkuma M."/>
        </authorList>
    </citation>
    <scope>NUCLEOTIDE SEQUENCE</scope>
    <source>
        <strain evidence="7">JCM 31740</strain>
    </source>
</reference>
<dbReference type="EMBL" id="BMQS01000014">
    <property type="protein sequence ID" value="GGT99432.1"/>
    <property type="molecule type" value="Genomic_DNA"/>
</dbReference>
<organism evidence="6 8">
    <name type="scientific">Sulfodiicoccus acidiphilus</name>
    <dbReference type="NCBI Taxonomy" id="1670455"/>
    <lineage>
        <taxon>Archaea</taxon>
        <taxon>Thermoproteota</taxon>
        <taxon>Thermoprotei</taxon>
        <taxon>Sulfolobales</taxon>
        <taxon>Sulfolobaceae</taxon>
        <taxon>Sulfodiicoccus</taxon>
    </lineage>
</organism>
<comment type="cofactor">
    <cofactor evidence="3">
        <name>FMN</name>
        <dbReference type="ChEBI" id="CHEBI:58210"/>
    </cofactor>
</comment>
<keyword evidence="3" id="KW-0314">Glutamate biosynthesis</keyword>
<dbReference type="OrthoDB" id="2837at2157"/>
<dbReference type="PANTHER" id="PTHR43819">
    <property type="entry name" value="ARCHAEAL-TYPE GLUTAMATE SYNTHASE [NADPH]"/>
    <property type="match status" value="1"/>
</dbReference>
<accession>A0A348B0X5</accession>
<keyword evidence="3" id="KW-0285">Flavoprotein</keyword>
<evidence type="ECO:0000313" key="6">
    <source>
        <dbReference type="EMBL" id="BBD71827.1"/>
    </source>
</evidence>
<keyword evidence="2 3" id="KW-0560">Oxidoreductase</keyword>
<dbReference type="SUPFAM" id="SSF51395">
    <property type="entry name" value="FMN-linked oxidoreductases"/>
    <property type="match status" value="2"/>
</dbReference>
<keyword evidence="3" id="KW-0521">NADP</keyword>
<dbReference type="AlphaFoldDB" id="A0A348B0X5"/>
<dbReference type="InterPro" id="IPR024188">
    <property type="entry name" value="GltB"/>
</dbReference>
<dbReference type="PIRSF" id="PIRSF500061">
    <property type="entry name" value="GOGAT_lg2_archl"/>
    <property type="match status" value="1"/>
</dbReference>
<dbReference type="KEGG" id="sacd:HS1genome_0216"/>
<dbReference type="PIRSF" id="PIRSF006429">
    <property type="entry name" value="GOGAT_lg_2"/>
    <property type="match status" value="1"/>
</dbReference>
<dbReference type="InterPro" id="IPR013785">
    <property type="entry name" value="Aldolase_TIM"/>
</dbReference>
<reference evidence="6" key="3">
    <citation type="journal article" date="2019" name="BMC Res. Notes">
        <title>Complete genome sequence of the Sulfodiicoccus acidiphilus strain HS-1T, the first crenarchaeon that lacks polB3, isolated from an acidic hot spring in Ohwaku-dani, Hakone, Japan.</title>
        <authorList>
            <person name="Sakai H.D."/>
            <person name="Kurosawa N."/>
        </authorList>
    </citation>
    <scope>NUCLEOTIDE SEQUENCE</scope>
    <source>
        <strain evidence="6">HS-1</strain>
    </source>
</reference>
<dbReference type="EC" id="1.4.1.13" evidence="3"/>
<reference evidence="8" key="2">
    <citation type="submission" date="2018-04" db="EMBL/GenBank/DDBJ databases">
        <title>Complete genome sequence of Sulfodiicoccus acidiphilus strain HS-1.</title>
        <authorList>
            <person name="Sakai H.D."/>
            <person name="Kurosawa N."/>
        </authorList>
    </citation>
    <scope>NUCLEOTIDE SEQUENCE [LARGE SCALE GENOMIC DNA]</scope>
    <source>
        <strain evidence="8">HS-1</strain>
    </source>
</reference>
<dbReference type="PANTHER" id="PTHR43819:SF1">
    <property type="entry name" value="ARCHAEAL-TYPE GLUTAMATE SYNTHASE [NADPH]"/>
    <property type="match status" value="1"/>
</dbReference>
<feature type="domain" description="Glutamate synthase central-N" evidence="5">
    <location>
        <begin position="417"/>
        <end position="481"/>
    </location>
</feature>